<accession>A0A2M9CVK0</accession>
<dbReference type="InterPro" id="IPR005288">
    <property type="entry name" value="NadB"/>
</dbReference>
<evidence type="ECO:0000259" key="2">
    <source>
        <dbReference type="Pfam" id="PF05199"/>
    </source>
</evidence>
<dbReference type="AlphaFoldDB" id="A0A2M9CVK0"/>
<dbReference type="Gene3D" id="3.50.50.60">
    <property type="entry name" value="FAD/NAD(P)-binding domain"/>
    <property type="match status" value="3"/>
</dbReference>
<proteinExistence type="predicted"/>
<keyword evidence="4" id="KW-1185">Reference proteome</keyword>
<feature type="domain" description="Glucose-methanol-choline oxidoreductase C-terminal" evidence="2">
    <location>
        <begin position="436"/>
        <end position="553"/>
    </location>
</feature>
<dbReference type="GO" id="GO:0016614">
    <property type="term" value="F:oxidoreductase activity, acting on CH-OH group of donors"/>
    <property type="evidence" value="ECO:0007669"/>
    <property type="project" value="InterPro"/>
</dbReference>
<dbReference type="Proteomes" id="UP000230000">
    <property type="component" value="Unassembled WGS sequence"/>
</dbReference>
<protein>
    <submittedName>
        <fullName evidence="3">Choline dehydrogenase-like flavoprotein</fullName>
    </submittedName>
</protein>
<dbReference type="Pfam" id="PF05199">
    <property type="entry name" value="GMC_oxred_C"/>
    <property type="match status" value="1"/>
</dbReference>
<dbReference type="InterPro" id="IPR000172">
    <property type="entry name" value="GMC_OxRdtase_N"/>
</dbReference>
<sequence>MYILGEEKKKRTFDVIIIGSGITGGWAAKEFCEHGFKTLLIERGRMVKHVIDYTTAMKAPWEFPHRNRLPEDFLKKNPIVSKCYALDESTEQFFVKDAEQPYIQEKPFDWIRGYQVGGKSLIWARQTQRWSDFEFEAPARDGFAVDWPIRYKDLAPWYSYVERFVGISGNRDHIINLPDSEVLPPFELNCVEKHIQEKIHTNYPDRHVIIGRCAHLTQPRKIHIEQGRNKCQARNLCYRGCPFGAYFSSDASTLPWAEKTGNLTLLTHQIVHSIIYDEQKGRATGVRTIHSETKQMEEYYANIIFVNASTLNTNLILLNSISRRFPNGLGNDNGLLGHYIAFHNYRGNITATFEGYTDKYYYGRRPTTAFMPSFRNVFRQQTDFLRGYMVAFSAYRQGWESASYQQGFGTSYKEDISKPGPWNVFMMMQGETIPKFENHVRLSVEKTDPWGIPQLIISVDYDDNDIKLMKDFLIQGAEMLEKSGCKNIRTYDTHQAPGLDIHEMGGVRMGNNPKTSLLNKWNQLHYCKNVFVTDGACMTSVGNQNPSLTFMALTARAANYAIRQLKKGYILISLLLLMLYPYYSSSQDILQDTVDVLVVGGGTGGVAAGIESARNGVHTLIVESTPWLGGMLTAAGVSATDGNDNLPSGIWEEFRQALYQHYGGRENLQTGWVSSTLFEPHVGDSIFKSMVKKEKMLKVIYGYEPISVEKSANRITSVLFKNKTNQKLRVYAKVTIDATELGDIFSMAGCKYSVGMDSKTDTGEPLALDTPNNIIQDLTYVAILKDYGKRKHKLIPQPPDYDPSIFYCSCKSENCLESKYSCDKMLSYGKLPNGKYMINWPLHGNDIYMNVVDSSPSVRNHYYQKAKNKTLSFIYYIQHDLGYSNLGLADDEFPTADQLPLIPYNREGRRVKGIVQMKQQDLEDRYRNHLYRTGVAVGDYPIDQHHSENPNSPSRDFPHIPSFSVPLGCLITQHIKGLLVAEKGISVTNIVNGATRLQPCVLLTGQAAGALAAISIKKHIDPDLVSVRLVQETLLKHHCYLMPICDVTPADSSFASIQRIAATGILKIFGVPYQWENQSWFYPNRPISEYELMQGLRDFYHRGEDYYGASGADVTISSFIRLAGIIGYHLDINNVKNFLKNLYPHIEISDSMPLNREMVARLIDVFLDPFHLPINMQGDLINP</sequence>
<comment type="caution">
    <text evidence="3">The sequence shown here is derived from an EMBL/GenBank/DDBJ whole genome shotgun (WGS) entry which is preliminary data.</text>
</comment>
<gene>
    <name evidence="3" type="ORF">BXY57_1523</name>
</gene>
<dbReference type="GO" id="GO:0050660">
    <property type="term" value="F:flavin adenine dinucleotide binding"/>
    <property type="evidence" value="ECO:0007669"/>
    <property type="project" value="InterPro"/>
</dbReference>
<dbReference type="RefSeq" id="WP_157853839.1">
    <property type="nucleotide sequence ID" value="NZ_PGFG01000001.1"/>
</dbReference>
<evidence type="ECO:0000313" key="4">
    <source>
        <dbReference type="Proteomes" id="UP000230000"/>
    </source>
</evidence>
<dbReference type="GO" id="GO:0009435">
    <property type="term" value="P:NAD+ biosynthetic process"/>
    <property type="evidence" value="ECO:0007669"/>
    <property type="project" value="InterPro"/>
</dbReference>
<dbReference type="InterPro" id="IPR007867">
    <property type="entry name" value="GMC_OxRtase_C"/>
</dbReference>
<dbReference type="GO" id="GO:0008734">
    <property type="term" value="F:L-aspartate oxidase activity"/>
    <property type="evidence" value="ECO:0007669"/>
    <property type="project" value="InterPro"/>
</dbReference>
<dbReference type="SUPFAM" id="SSF54373">
    <property type="entry name" value="FAD-linked reductases, C-terminal domain"/>
    <property type="match status" value="1"/>
</dbReference>
<dbReference type="InterPro" id="IPR036188">
    <property type="entry name" value="FAD/NAD-bd_sf"/>
</dbReference>
<dbReference type="SUPFAM" id="SSF51905">
    <property type="entry name" value="FAD/NAD(P)-binding domain"/>
    <property type="match status" value="2"/>
</dbReference>
<dbReference type="PANTHER" id="PTHR42716:SF3">
    <property type="entry name" value="SLL1913 PROTEIN"/>
    <property type="match status" value="1"/>
</dbReference>
<evidence type="ECO:0000313" key="3">
    <source>
        <dbReference type="EMBL" id="PJJ75929.1"/>
    </source>
</evidence>
<feature type="domain" description="Glucose-methanol-choline oxidoreductase N-terminal" evidence="1">
    <location>
        <begin position="104"/>
        <end position="320"/>
    </location>
</feature>
<reference evidence="3 4" key="1">
    <citation type="submission" date="2017-11" db="EMBL/GenBank/DDBJ databases">
        <title>Genomic Encyclopedia of Archaeal and Bacterial Type Strains, Phase II (KMG-II): From Individual Species to Whole Genera.</title>
        <authorList>
            <person name="Goeker M."/>
        </authorList>
    </citation>
    <scope>NUCLEOTIDE SEQUENCE [LARGE SCALE GENOMIC DNA]</scope>
    <source>
        <strain evidence="3 4">DSM 27268</strain>
    </source>
</reference>
<dbReference type="Pfam" id="PF12831">
    <property type="entry name" value="FAD_oxidored"/>
    <property type="match status" value="1"/>
</dbReference>
<dbReference type="OrthoDB" id="9787779at2"/>
<evidence type="ECO:0000259" key="1">
    <source>
        <dbReference type="Pfam" id="PF00732"/>
    </source>
</evidence>
<organism evidence="3 4">
    <name type="scientific">Thermoflavifilum aggregans</name>
    <dbReference type="NCBI Taxonomy" id="454188"/>
    <lineage>
        <taxon>Bacteria</taxon>
        <taxon>Pseudomonadati</taxon>
        <taxon>Bacteroidota</taxon>
        <taxon>Chitinophagia</taxon>
        <taxon>Chitinophagales</taxon>
        <taxon>Chitinophagaceae</taxon>
        <taxon>Thermoflavifilum</taxon>
    </lineage>
</organism>
<dbReference type="Pfam" id="PF00732">
    <property type="entry name" value="GMC_oxred_N"/>
    <property type="match status" value="1"/>
</dbReference>
<dbReference type="PANTHER" id="PTHR42716">
    <property type="entry name" value="L-ASPARTATE OXIDASE"/>
    <property type="match status" value="1"/>
</dbReference>
<dbReference type="EMBL" id="PGFG01000001">
    <property type="protein sequence ID" value="PJJ75929.1"/>
    <property type="molecule type" value="Genomic_DNA"/>
</dbReference>
<name>A0A2M9CVK0_9BACT</name>